<accession>A0A834ISN2</accession>
<name>A0A834ISN2_RHYFE</name>
<dbReference type="Proteomes" id="UP000625711">
    <property type="component" value="Unassembled WGS sequence"/>
</dbReference>
<comment type="similarity">
    <text evidence="2 7">Belongs to the NSE4 family.</text>
</comment>
<protein>
    <recommendedName>
        <fullName evidence="7">Non-structural maintenance of chromosomes element 4</fullName>
    </recommendedName>
</protein>
<dbReference type="GO" id="GO:0006281">
    <property type="term" value="P:DNA repair"/>
    <property type="evidence" value="ECO:0007669"/>
    <property type="project" value="UniProtKB-UniRule"/>
</dbReference>
<gene>
    <name evidence="9" type="ORF">GWI33_022297</name>
</gene>
<comment type="subunit">
    <text evidence="7">Component of the SMC5-SMC6 complex.</text>
</comment>
<organism evidence="9 10">
    <name type="scientific">Rhynchophorus ferrugineus</name>
    <name type="common">Red palm weevil</name>
    <name type="synonym">Curculio ferrugineus</name>
    <dbReference type="NCBI Taxonomy" id="354439"/>
    <lineage>
        <taxon>Eukaryota</taxon>
        <taxon>Metazoa</taxon>
        <taxon>Ecdysozoa</taxon>
        <taxon>Arthropoda</taxon>
        <taxon>Hexapoda</taxon>
        <taxon>Insecta</taxon>
        <taxon>Pterygota</taxon>
        <taxon>Neoptera</taxon>
        <taxon>Endopterygota</taxon>
        <taxon>Coleoptera</taxon>
        <taxon>Polyphaga</taxon>
        <taxon>Cucujiformia</taxon>
        <taxon>Curculionidae</taxon>
        <taxon>Dryophthorinae</taxon>
        <taxon>Rhynchophorus</taxon>
    </lineage>
</organism>
<dbReference type="PANTHER" id="PTHR16140">
    <property type="entry name" value="NON-STRUCTURAL MAINTENANCE OF CHROMOSOMES ELEMENT 4"/>
    <property type="match status" value="1"/>
</dbReference>
<dbReference type="Pfam" id="PF08743">
    <property type="entry name" value="Nse4_C"/>
    <property type="match status" value="1"/>
</dbReference>
<keyword evidence="10" id="KW-1185">Reference proteome</keyword>
<dbReference type="GO" id="GO:0030915">
    <property type="term" value="C:Smc5-Smc6 complex"/>
    <property type="evidence" value="ECO:0007669"/>
    <property type="project" value="UniProtKB-UniRule"/>
</dbReference>
<keyword evidence="5 7" id="KW-0234">DNA repair</keyword>
<comment type="subcellular location">
    <subcellularLocation>
        <location evidence="1 7">Nucleus</location>
    </subcellularLocation>
</comment>
<dbReference type="AlphaFoldDB" id="A0A834ISN2"/>
<evidence type="ECO:0000256" key="4">
    <source>
        <dbReference type="ARBA" id="ARBA00023172"/>
    </source>
</evidence>
<dbReference type="EMBL" id="JAACXV010000079">
    <property type="protein sequence ID" value="KAF7284313.1"/>
    <property type="molecule type" value="Genomic_DNA"/>
</dbReference>
<comment type="function">
    <text evidence="7">Component of the SMC5-SMC6 complex, that promotes sister chromatid alignment after DNA damage and facilitates double-stranded DNA breaks (DSBs) repair via homologous recombination between sister chromatids.</text>
</comment>
<keyword evidence="4 7" id="KW-0233">DNA recombination</keyword>
<comment type="caution">
    <text evidence="9">The sequence shown here is derived from an EMBL/GenBank/DDBJ whole genome shotgun (WGS) entry which is preliminary data.</text>
</comment>
<evidence type="ECO:0000256" key="7">
    <source>
        <dbReference type="RuleBase" id="RU365071"/>
    </source>
</evidence>
<feature type="domain" description="Non-structural maintenance of chromosome element 4 C-terminal" evidence="8">
    <location>
        <begin position="206"/>
        <end position="285"/>
    </location>
</feature>
<evidence type="ECO:0000313" key="9">
    <source>
        <dbReference type="EMBL" id="KAF7284313.1"/>
    </source>
</evidence>
<dbReference type="InterPro" id="IPR014854">
    <property type="entry name" value="Nse4_C"/>
</dbReference>
<evidence type="ECO:0000256" key="3">
    <source>
        <dbReference type="ARBA" id="ARBA00022763"/>
    </source>
</evidence>
<proteinExistence type="inferred from homology"/>
<reference evidence="9" key="1">
    <citation type="submission" date="2020-08" db="EMBL/GenBank/DDBJ databases">
        <title>Genome sequencing and assembly of the red palm weevil Rhynchophorus ferrugineus.</title>
        <authorList>
            <person name="Dias G.B."/>
            <person name="Bergman C.M."/>
            <person name="Manee M."/>
        </authorList>
    </citation>
    <scope>NUCLEOTIDE SEQUENCE</scope>
    <source>
        <strain evidence="9">AA-2017</strain>
        <tissue evidence="9">Whole larva</tissue>
    </source>
</reference>
<dbReference type="GO" id="GO:0005634">
    <property type="term" value="C:nucleus"/>
    <property type="evidence" value="ECO:0007669"/>
    <property type="project" value="UniProtKB-SubCell"/>
</dbReference>
<keyword evidence="3 7" id="KW-0227">DNA damage</keyword>
<evidence type="ECO:0000259" key="8">
    <source>
        <dbReference type="Pfam" id="PF08743"/>
    </source>
</evidence>
<dbReference type="OrthoDB" id="2133758at2759"/>
<dbReference type="GO" id="GO:0006310">
    <property type="term" value="P:DNA recombination"/>
    <property type="evidence" value="ECO:0007669"/>
    <property type="project" value="UniProtKB-UniRule"/>
</dbReference>
<evidence type="ECO:0000256" key="2">
    <source>
        <dbReference type="ARBA" id="ARBA00008997"/>
    </source>
</evidence>
<evidence type="ECO:0000256" key="1">
    <source>
        <dbReference type="ARBA" id="ARBA00004123"/>
    </source>
</evidence>
<keyword evidence="6 7" id="KW-0539">Nucleus</keyword>
<evidence type="ECO:0000256" key="6">
    <source>
        <dbReference type="ARBA" id="ARBA00023242"/>
    </source>
</evidence>
<evidence type="ECO:0000313" key="10">
    <source>
        <dbReference type="Proteomes" id="UP000625711"/>
    </source>
</evidence>
<dbReference type="PANTHER" id="PTHR16140:SF0">
    <property type="entry name" value="NON-STRUCTURAL MAINTENANCE OF CHROMOSOMES ELEMENT 4"/>
    <property type="match status" value="1"/>
</dbReference>
<sequence length="295" mass="33707">MQNEDLRKDTIERKTRYRDLLNKADAIIESDNIDLTTIDEISDILQKVDALNSEIDIKERGGNAHETLLDCYVLTSASSILKRCIQTVNISTTPYISSEFSLGIISSIKNDGKNFKPMNYMKVFKSAKDLPPCIKHCSSVYGLYDPNNLPKPKQKKQKEKIEQEIIQKKAPENILIAENEEEGIEGIVMVFFEVLKNAYAKNNQSPINYYDYIIDTSYSKTIENMFYFAFLVRDGKAFLDLNVKGIPVIKPMSSKELTSFRDEGGKNTQLISSISMDIWEEHKKTGLLQQYREAS</sequence>
<dbReference type="InterPro" id="IPR027786">
    <property type="entry name" value="Nse4/EID"/>
</dbReference>
<evidence type="ECO:0000256" key="5">
    <source>
        <dbReference type="ARBA" id="ARBA00023204"/>
    </source>
</evidence>